<protein>
    <submittedName>
        <fullName evidence="1">Uncharacterized protein</fullName>
    </submittedName>
</protein>
<dbReference type="AlphaFoldDB" id="A0A948S075"/>
<evidence type="ECO:0000313" key="2">
    <source>
        <dbReference type="Proteomes" id="UP000777784"/>
    </source>
</evidence>
<proteinExistence type="predicted"/>
<dbReference type="Proteomes" id="UP000777784">
    <property type="component" value="Unassembled WGS sequence"/>
</dbReference>
<comment type="caution">
    <text evidence="1">The sequence shown here is derived from an EMBL/GenBank/DDBJ whole genome shotgun (WGS) entry which is preliminary data.</text>
</comment>
<dbReference type="EMBL" id="JAHJDP010000117">
    <property type="protein sequence ID" value="MBU2693181.1"/>
    <property type="molecule type" value="Genomic_DNA"/>
</dbReference>
<gene>
    <name evidence="1" type="ORF">KJ970_19875</name>
</gene>
<sequence length="50" mass="5559">MKCRQERRNGQETVPPGAPMIATIETVGSSTRIEGVKLTDDQIERLMNNS</sequence>
<reference evidence="1" key="1">
    <citation type="submission" date="2021-05" db="EMBL/GenBank/DDBJ databases">
        <title>Energy efficiency and biological interactions define the core microbiome of deep oligotrophic groundwater.</title>
        <authorList>
            <person name="Mehrshad M."/>
            <person name="Lopez-Fernandez M."/>
            <person name="Bell E."/>
            <person name="Bernier-Latmani R."/>
            <person name="Bertilsson S."/>
            <person name="Dopson M."/>
        </authorList>
    </citation>
    <scope>NUCLEOTIDE SEQUENCE</scope>
    <source>
        <strain evidence="1">Modern_marine.mb.64</strain>
    </source>
</reference>
<evidence type="ECO:0000313" key="1">
    <source>
        <dbReference type="EMBL" id="MBU2693181.1"/>
    </source>
</evidence>
<organism evidence="1 2">
    <name type="scientific">Eiseniibacteriota bacterium</name>
    <dbReference type="NCBI Taxonomy" id="2212470"/>
    <lineage>
        <taxon>Bacteria</taxon>
        <taxon>Candidatus Eiseniibacteriota</taxon>
    </lineage>
</organism>
<name>A0A948S075_UNCEI</name>
<accession>A0A948S075</accession>